<keyword evidence="2" id="KW-0560">Oxidoreductase</keyword>
<gene>
    <name evidence="2" type="ORF">AVDCRST_MAG02-4797</name>
</gene>
<dbReference type="GO" id="GO:0004497">
    <property type="term" value="F:monooxygenase activity"/>
    <property type="evidence" value="ECO:0007669"/>
    <property type="project" value="UniProtKB-KW"/>
</dbReference>
<dbReference type="Pfam" id="PF02406">
    <property type="entry name" value="MmoB_DmpM"/>
    <property type="match status" value="1"/>
</dbReference>
<dbReference type="EMBL" id="CADCVH010000130">
    <property type="protein sequence ID" value="CAA9482965.1"/>
    <property type="molecule type" value="Genomic_DNA"/>
</dbReference>
<dbReference type="AlphaFoldDB" id="A0A6J4S028"/>
<dbReference type="InterPro" id="IPR003454">
    <property type="entry name" value="MOase_MmoB_DmpM"/>
</dbReference>
<evidence type="ECO:0000313" key="2">
    <source>
        <dbReference type="EMBL" id="CAA9482965.1"/>
    </source>
</evidence>
<accession>A0A6J4S028</accession>
<evidence type="ECO:0000256" key="1">
    <source>
        <dbReference type="ARBA" id="ARBA00006313"/>
    </source>
</evidence>
<dbReference type="SUPFAM" id="SSF56029">
    <property type="entry name" value="Monooxygenase (hydroxylase) regulatory protein"/>
    <property type="match status" value="1"/>
</dbReference>
<dbReference type="NCBIfam" id="NF045941">
    <property type="entry name" value="PropMonoxMimD"/>
    <property type="match status" value="1"/>
</dbReference>
<dbReference type="InterPro" id="IPR036889">
    <property type="entry name" value="mOase_MmoB_DmpM_sf"/>
</dbReference>
<comment type="similarity">
    <text evidence="1">Belongs to the TmoD/XamoD family.</text>
</comment>
<keyword evidence="2" id="KW-0503">Monooxygenase</keyword>
<dbReference type="Gene3D" id="3.90.56.10">
    <property type="entry name" value="Monooxygenase component MmoB/DmpM"/>
    <property type="match status" value="1"/>
</dbReference>
<name>A0A6J4S028_9ACTN</name>
<sequence length="121" mass="13711">MSERPIEERFENHRTSSNRCGVTMSASVEGNVIAEVMGEKPGVEVVKYPAMIRIDADDRLEFDMDEIAEALGVEEFTPEDFEIETSTHYGRMVKQDDRVLLFANPEDAAEEIGFQLPEVKQ</sequence>
<organism evidence="2">
    <name type="scientific">uncultured Rubrobacteraceae bacterium</name>
    <dbReference type="NCBI Taxonomy" id="349277"/>
    <lineage>
        <taxon>Bacteria</taxon>
        <taxon>Bacillati</taxon>
        <taxon>Actinomycetota</taxon>
        <taxon>Rubrobacteria</taxon>
        <taxon>Rubrobacterales</taxon>
        <taxon>Rubrobacteraceae</taxon>
        <taxon>environmental samples</taxon>
    </lineage>
</organism>
<reference evidence="2" key="1">
    <citation type="submission" date="2020-02" db="EMBL/GenBank/DDBJ databases">
        <authorList>
            <person name="Meier V. D."/>
        </authorList>
    </citation>
    <scope>NUCLEOTIDE SEQUENCE</scope>
    <source>
        <strain evidence="2">AVDCRST_MAG02</strain>
    </source>
</reference>
<proteinExistence type="inferred from homology"/>
<protein>
    <submittedName>
        <fullName evidence="2">Methane monooxygenase regulatory protein B</fullName>
    </submittedName>
</protein>